<protein>
    <submittedName>
        <fullName evidence="2">Uncharacterized protein</fullName>
    </submittedName>
</protein>
<evidence type="ECO:0000313" key="2">
    <source>
        <dbReference type="EMBL" id="VVC45794.1"/>
    </source>
</evidence>
<evidence type="ECO:0000256" key="1">
    <source>
        <dbReference type="SAM" id="MobiDB-lite"/>
    </source>
</evidence>
<name>A0A5E4NTF6_9HEMI</name>
<proteinExistence type="predicted"/>
<sequence>MTRFSRAFKRHRRSGEEVVSHANAVSIRDEQASKTRSDRNASITGGLSGPAMTAWTFAGSFWSQRSVSWRVFPERWNTDIRNGGGIAIDDGRAGRLSHCDEGGCDRIKTSRSPIWRVTPKHEV</sequence>
<accession>A0A5E4NTF6</accession>
<organism evidence="2 3">
    <name type="scientific">Cinara cedri</name>
    <dbReference type="NCBI Taxonomy" id="506608"/>
    <lineage>
        <taxon>Eukaryota</taxon>
        <taxon>Metazoa</taxon>
        <taxon>Ecdysozoa</taxon>
        <taxon>Arthropoda</taxon>
        <taxon>Hexapoda</taxon>
        <taxon>Insecta</taxon>
        <taxon>Pterygota</taxon>
        <taxon>Neoptera</taxon>
        <taxon>Paraneoptera</taxon>
        <taxon>Hemiptera</taxon>
        <taxon>Sternorrhyncha</taxon>
        <taxon>Aphidomorpha</taxon>
        <taxon>Aphidoidea</taxon>
        <taxon>Aphididae</taxon>
        <taxon>Lachninae</taxon>
        <taxon>Cinara</taxon>
    </lineage>
</organism>
<dbReference type="Proteomes" id="UP000325440">
    <property type="component" value="Unassembled WGS sequence"/>
</dbReference>
<gene>
    <name evidence="2" type="ORF">CINCED_3A009571</name>
</gene>
<evidence type="ECO:0000313" key="3">
    <source>
        <dbReference type="Proteomes" id="UP000325440"/>
    </source>
</evidence>
<dbReference type="AlphaFoldDB" id="A0A5E4NTF6"/>
<keyword evidence="3" id="KW-1185">Reference proteome</keyword>
<feature type="compositionally biased region" description="Basic and acidic residues" evidence="1">
    <location>
        <begin position="27"/>
        <end position="39"/>
    </location>
</feature>
<feature type="region of interest" description="Disordered" evidence="1">
    <location>
        <begin position="14"/>
        <end position="50"/>
    </location>
</feature>
<dbReference type="EMBL" id="CABPRJ010002412">
    <property type="protein sequence ID" value="VVC45794.1"/>
    <property type="molecule type" value="Genomic_DNA"/>
</dbReference>
<reference evidence="2 3" key="1">
    <citation type="submission" date="2019-08" db="EMBL/GenBank/DDBJ databases">
        <authorList>
            <person name="Alioto T."/>
            <person name="Alioto T."/>
            <person name="Gomez Garrido J."/>
        </authorList>
    </citation>
    <scope>NUCLEOTIDE SEQUENCE [LARGE SCALE GENOMIC DNA]</scope>
</reference>